<dbReference type="AlphaFoldDB" id="A0A2T4ANL0"/>
<gene>
    <name evidence="1" type="ORF">M431DRAFT_282360</name>
</gene>
<evidence type="ECO:0000313" key="1">
    <source>
        <dbReference type="EMBL" id="PTB58649.1"/>
    </source>
</evidence>
<organism evidence="1 2">
    <name type="scientific">Trichoderma harzianum CBS 226.95</name>
    <dbReference type="NCBI Taxonomy" id="983964"/>
    <lineage>
        <taxon>Eukaryota</taxon>
        <taxon>Fungi</taxon>
        <taxon>Dikarya</taxon>
        <taxon>Ascomycota</taxon>
        <taxon>Pezizomycotina</taxon>
        <taxon>Sordariomycetes</taxon>
        <taxon>Hypocreomycetidae</taxon>
        <taxon>Hypocreales</taxon>
        <taxon>Hypocreaceae</taxon>
        <taxon>Trichoderma</taxon>
    </lineage>
</organism>
<dbReference type="EMBL" id="KZ679676">
    <property type="protein sequence ID" value="PTB58649.1"/>
    <property type="molecule type" value="Genomic_DNA"/>
</dbReference>
<reference evidence="1 2" key="1">
    <citation type="submission" date="2016-07" db="EMBL/GenBank/DDBJ databases">
        <title>Multiple horizontal gene transfer events from other fungi enriched the ability of initially mycotrophic Trichoderma (Ascomycota) to feed on dead plant biomass.</title>
        <authorList>
            <consortium name="DOE Joint Genome Institute"/>
            <person name="Aerts A."/>
            <person name="Atanasova L."/>
            <person name="Chenthamara K."/>
            <person name="Zhang J."/>
            <person name="Grujic M."/>
            <person name="Henrissat B."/>
            <person name="Kuo A."/>
            <person name="Salamov A."/>
            <person name="Lipzen A."/>
            <person name="Labutti K."/>
            <person name="Barry K."/>
            <person name="Miao Y."/>
            <person name="Rahimi M.J."/>
            <person name="Shen Q."/>
            <person name="Grigoriev I.V."/>
            <person name="Kubicek C.P."/>
            <person name="Druzhinina I.S."/>
        </authorList>
    </citation>
    <scope>NUCLEOTIDE SEQUENCE [LARGE SCALE GENOMIC DNA]</scope>
    <source>
        <strain evidence="1 2">CBS 226.95</strain>
    </source>
</reference>
<evidence type="ECO:0000313" key="2">
    <source>
        <dbReference type="Proteomes" id="UP000241690"/>
    </source>
</evidence>
<accession>A0A2T4ANL0</accession>
<dbReference type="Proteomes" id="UP000241690">
    <property type="component" value="Unassembled WGS sequence"/>
</dbReference>
<keyword evidence="2" id="KW-1185">Reference proteome</keyword>
<name>A0A2T4ANL0_TRIHA</name>
<proteinExistence type="predicted"/>
<dbReference type="GeneID" id="36622591"/>
<sequence length="205" mass="22710">MPLLPIPSTPALLLPTRFISPKPLSSLFGHTTPCWGCRCFACYFTFAFALPCPVFCIAPPSLLHCFHEHLPSFIPSIIFVNPRLRSSGEVEKATRSPSRTVQYLVATTWEATTTRPLSSSRGSVLARQLSHPPLCPAATSLPADALRLYEPRTWHHPTNLPAHQRMSGRLGCLNIARFSCDYPSIESPASQPDVPNLYPSDRRAF</sequence>
<protein>
    <submittedName>
        <fullName evidence="1">Uncharacterized protein</fullName>
    </submittedName>
</protein>
<dbReference type="RefSeq" id="XP_024778326.1">
    <property type="nucleotide sequence ID" value="XM_024914026.1"/>
</dbReference>